<dbReference type="Gene3D" id="3.90.550.10">
    <property type="entry name" value="Spore Coat Polysaccharide Biosynthesis Protein SpsA, Chain A"/>
    <property type="match status" value="1"/>
</dbReference>
<dbReference type="SUPFAM" id="SSF53448">
    <property type="entry name" value="Nucleotide-diphospho-sugar transferases"/>
    <property type="match status" value="1"/>
</dbReference>
<reference evidence="2 3" key="1">
    <citation type="submission" date="2016-04" db="EMBL/GenBank/DDBJ databases">
        <title>Chloroflexus islandicus sp. nov., a thermophilic filamentous anoxygenic phototrophic bacterium from geyser Strokkur (Iceland).</title>
        <authorList>
            <person name="Gaisin V.A."/>
            <person name="Kalashnikov A.M."/>
            <person name="Sukhacheva M.V."/>
            <person name="Grouzdev D.S."/>
            <person name="Ivanov T.M."/>
            <person name="Kuznetsov B."/>
            <person name="Gorlenko V.M."/>
        </authorList>
    </citation>
    <scope>NUCLEOTIDE SEQUENCE [LARGE SCALE GENOMIC DNA]</scope>
    <source>
        <strain evidence="3">isl-2</strain>
    </source>
</reference>
<dbReference type="InterPro" id="IPR001173">
    <property type="entry name" value="Glyco_trans_2-like"/>
</dbReference>
<dbReference type="Pfam" id="PF00535">
    <property type="entry name" value="Glycos_transf_2"/>
    <property type="match status" value="1"/>
</dbReference>
<dbReference type="PANTHER" id="PTHR43685:SF12">
    <property type="entry name" value="GLYCOSYL TRANSFERASE FAMILY 2"/>
    <property type="match status" value="1"/>
</dbReference>
<dbReference type="CDD" id="cd00761">
    <property type="entry name" value="Glyco_tranf_GTA_type"/>
    <property type="match status" value="1"/>
</dbReference>
<proteinExistence type="predicted"/>
<dbReference type="Proteomes" id="UP000078287">
    <property type="component" value="Unassembled WGS sequence"/>
</dbReference>
<evidence type="ECO:0000313" key="3">
    <source>
        <dbReference type="Proteomes" id="UP000078287"/>
    </source>
</evidence>
<protein>
    <submittedName>
        <fullName evidence="2">Glycosyl transferase</fullName>
    </submittedName>
</protein>
<dbReference type="InterPro" id="IPR029044">
    <property type="entry name" value="Nucleotide-diphossugar_trans"/>
</dbReference>
<dbReference type="RefSeq" id="WP_066791175.1">
    <property type="nucleotide sequence ID" value="NZ_LWQS01000103.1"/>
</dbReference>
<keyword evidence="2" id="KW-0808">Transferase</keyword>
<name>A0A178LVF2_9CHLR</name>
<organism evidence="2 3">
    <name type="scientific">Chloroflexus islandicus</name>
    <dbReference type="NCBI Taxonomy" id="1707952"/>
    <lineage>
        <taxon>Bacteria</taxon>
        <taxon>Bacillati</taxon>
        <taxon>Chloroflexota</taxon>
        <taxon>Chloroflexia</taxon>
        <taxon>Chloroflexales</taxon>
        <taxon>Chloroflexineae</taxon>
        <taxon>Chloroflexaceae</taxon>
        <taxon>Chloroflexus</taxon>
    </lineage>
</organism>
<dbReference type="EMBL" id="LWQS01000103">
    <property type="protein sequence ID" value="OAN38224.1"/>
    <property type="molecule type" value="Genomic_DNA"/>
</dbReference>
<dbReference type="InterPro" id="IPR050834">
    <property type="entry name" value="Glycosyltransf_2"/>
</dbReference>
<accession>A0A178LVF2</accession>
<keyword evidence="3" id="KW-1185">Reference proteome</keyword>
<dbReference type="STRING" id="1707952.A6A03_04865"/>
<dbReference type="AlphaFoldDB" id="A0A178LVF2"/>
<comment type="caution">
    <text evidence="2">The sequence shown here is derived from an EMBL/GenBank/DDBJ whole genome shotgun (WGS) entry which is preliminary data.</text>
</comment>
<evidence type="ECO:0000259" key="1">
    <source>
        <dbReference type="Pfam" id="PF00535"/>
    </source>
</evidence>
<dbReference type="PANTHER" id="PTHR43685">
    <property type="entry name" value="GLYCOSYLTRANSFERASE"/>
    <property type="match status" value="1"/>
</dbReference>
<dbReference type="OrthoDB" id="396512at2"/>
<feature type="domain" description="Glycosyltransferase 2-like" evidence="1">
    <location>
        <begin position="8"/>
        <end position="171"/>
    </location>
</feature>
<gene>
    <name evidence="2" type="ORF">A6A03_04865</name>
</gene>
<evidence type="ECO:0000313" key="2">
    <source>
        <dbReference type="EMBL" id="OAN38224.1"/>
    </source>
</evidence>
<sequence>MQAEVRLSIIIPCYNAAATLGEQLAALADQQWDRPWEVIVADNGSRDDSRRVAASFLARMPNLRMIDASARRGGAFARNEGARHARGTALAFVDADDVVAPGWVAAIGNALDRHPFVASRFDIDRLNRHSWLSRIRRNPQADGLQQVSYPPHLPHAGGCGLAIERALHEQVGGFDETLLRLMDTDYCFRVQLQCQVALAFVPEALVYVRYRDTLRGMLRQTRERAIANVALARRYGGDRYAHRRSLSPWLAYTRRWMRQLIRATRIRRREQLAEWLRMNAWLIGLLQASWRYRCPPLAI</sequence>
<dbReference type="GO" id="GO:0016740">
    <property type="term" value="F:transferase activity"/>
    <property type="evidence" value="ECO:0007669"/>
    <property type="project" value="UniProtKB-KW"/>
</dbReference>